<dbReference type="PANTHER" id="PTHR43141">
    <property type="entry name" value="CYTOCHROME BD2 SUBUNIT II"/>
    <property type="match status" value="1"/>
</dbReference>
<feature type="transmembrane region" description="Helical" evidence="7">
    <location>
        <begin position="109"/>
        <end position="133"/>
    </location>
</feature>
<feature type="transmembrane region" description="Helical" evidence="7">
    <location>
        <begin position="226"/>
        <end position="245"/>
    </location>
</feature>
<proteinExistence type="inferred from homology"/>
<dbReference type="Proteomes" id="UP001212821">
    <property type="component" value="Chromosome"/>
</dbReference>
<feature type="transmembrane region" description="Helical" evidence="7">
    <location>
        <begin position="380"/>
        <end position="399"/>
    </location>
</feature>
<dbReference type="EMBL" id="CP115450">
    <property type="protein sequence ID" value="WBP86227.1"/>
    <property type="molecule type" value="Genomic_DNA"/>
</dbReference>
<accession>A0ABY7Q1A7</accession>
<dbReference type="PANTHER" id="PTHR43141:SF4">
    <property type="entry name" value="CYTOCHROME BD2 SUBUNIT II"/>
    <property type="match status" value="1"/>
</dbReference>
<feature type="transmembrane region" description="Helical" evidence="7">
    <location>
        <begin position="254"/>
        <end position="275"/>
    </location>
</feature>
<keyword evidence="4 7" id="KW-0812">Transmembrane</keyword>
<evidence type="ECO:0000256" key="2">
    <source>
        <dbReference type="ARBA" id="ARBA00007543"/>
    </source>
</evidence>
<comment type="similarity">
    <text evidence="2">Belongs to the cytochrome ubiquinol oxidase subunit 2 family.</text>
</comment>
<evidence type="ECO:0000256" key="7">
    <source>
        <dbReference type="SAM" id="Phobius"/>
    </source>
</evidence>
<reference evidence="9" key="1">
    <citation type="submission" date="2022-12" db="EMBL/GenBank/DDBJ databases">
        <authorList>
            <person name="Mo P."/>
        </authorList>
    </citation>
    <scope>NUCLEOTIDE SEQUENCE [LARGE SCALE GENOMIC DNA]</scope>
    <source>
        <strain evidence="9">HUAS 3-15</strain>
    </source>
</reference>
<name>A0ABY7Q1A7_9ACTN</name>
<evidence type="ECO:0000313" key="9">
    <source>
        <dbReference type="Proteomes" id="UP001212821"/>
    </source>
</evidence>
<evidence type="ECO:0000313" key="8">
    <source>
        <dbReference type="EMBL" id="WBP86227.1"/>
    </source>
</evidence>
<dbReference type="Pfam" id="PF02322">
    <property type="entry name" value="Cyt_bd_oxida_II"/>
    <property type="match status" value="1"/>
</dbReference>
<evidence type="ECO:0000256" key="5">
    <source>
        <dbReference type="ARBA" id="ARBA00022989"/>
    </source>
</evidence>
<keyword evidence="6 7" id="KW-0472">Membrane</keyword>
<organism evidence="8 9">
    <name type="scientific">Kitasatospora cathayae</name>
    <dbReference type="NCBI Taxonomy" id="3004092"/>
    <lineage>
        <taxon>Bacteria</taxon>
        <taxon>Bacillati</taxon>
        <taxon>Actinomycetota</taxon>
        <taxon>Actinomycetes</taxon>
        <taxon>Kitasatosporales</taxon>
        <taxon>Streptomycetaceae</taxon>
        <taxon>Kitasatospora</taxon>
    </lineage>
</organism>
<keyword evidence="3" id="KW-1003">Cell membrane</keyword>
<evidence type="ECO:0000256" key="4">
    <source>
        <dbReference type="ARBA" id="ARBA00022692"/>
    </source>
</evidence>
<evidence type="ECO:0000256" key="1">
    <source>
        <dbReference type="ARBA" id="ARBA00004651"/>
    </source>
</evidence>
<dbReference type="RefSeq" id="WP_270142735.1">
    <property type="nucleotide sequence ID" value="NZ_CP115450.1"/>
</dbReference>
<feature type="transmembrane region" description="Helical" evidence="7">
    <location>
        <begin position="349"/>
        <end position="368"/>
    </location>
</feature>
<feature type="transmembrane region" description="Helical" evidence="7">
    <location>
        <begin position="79"/>
        <end position="97"/>
    </location>
</feature>
<gene>
    <name evidence="8" type="ORF">O1G21_10475</name>
</gene>
<sequence length="424" mass="44539">MLEYATYALVLLSLGMYVVLDGYDLGVGMLSLFAKGEGRREYGELIATAWDANESWLVLAGVALWAGLPGVYATVLPGVYLPLIGMLLSIILRGMGLEFQSAADGYRRGWALLFGVSSVAATLCQGLVLGGVLSGLEQRDGSFSGGAFNWLTPYSVLCALGLVVLYLLAGAAWLQDKTEGAARERAGRAGRPLLVGTTVAALILGFGLEVADPEKFGFDEPVRATLYWIAVAGAVAAGAVAWHGFGRRPDWRPFVGVAAAQVCGLLALVAATAPVVVPPGLTLHQASSPSSSQTFLVVGVGLCMPVVFAYNAYAWWAFRGKFTQAPEAPLAPLRVRVGESRRVRPEPGGFVVIVRRALLTVLGVGLAAVSQDVFGGVADWIDPVGIALLSVTALAAWILGDRRDQRDGVFDLDPDDADSAGAET</sequence>
<comment type="subcellular location">
    <subcellularLocation>
        <location evidence="1">Cell membrane</location>
        <topology evidence="1">Multi-pass membrane protein</topology>
    </subcellularLocation>
</comment>
<keyword evidence="9" id="KW-1185">Reference proteome</keyword>
<feature type="transmembrane region" description="Helical" evidence="7">
    <location>
        <begin position="193"/>
        <end position="211"/>
    </location>
</feature>
<keyword evidence="5 7" id="KW-1133">Transmembrane helix</keyword>
<feature type="transmembrane region" description="Helical" evidence="7">
    <location>
        <begin position="153"/>
        <end position="173"/>
    </location>
</feature>
<feature type="transmembrane region" description="Helical" evidence="7">
    <location>
        <begin position="6"/>
        <end position="34"/>
    </location>
</feature>
<protein>
    <submittedName>
        <fullName evidence="8">Cytochrome d ubiquinol oxidase subunit II</fullName>
    </submittedName>
</protein>
<dbReference type="InterPro" id="IPR003317">
    <property type="entry name" value="Cyt-d_oxidase_su2"/>
</dbReference>
<evidence type="ECO:0000256" key="6">
    <source>
        <dbReference type="ARBA" id="ARBA00023136"/>
    </source>
</evidence>
<feature type="transmembrane region" description="Helical" evidence="7">
    <location>
        <begin position="295"/>
        <end position="316"/>
    </location>
</feature>
<evidence type="ECO:0000256" key="3">
    <source>
        <dbReference type="ARBA" id="ARBA00022475"/>
    </source>
</evidence>